<proteinExistence type="predicted"/>
<dbReference type="PANTHER" id="PTHR48077:SF3">
    <property type="entry name" value="TRYPTOPHAN SYNTHASE"/>
    <property type="match status" value="1"/>
</dbReference>
<dbReference type="InterPro" id="IPR023026">
    <property type="entry name" value="Trp_synth_beta/beta-like"/>
</dbReference>
<dbReference type="Gene3D" id="3.40.50.1100">
    <property type="match status" value="1"/>
</dbReference>
<evidence type="ECO:0000256" key="8">
    <source>
        <dbReference type="ARBA" id="ARBA00023239"/>
    </source>
</evidence>
<keyword evidence="6" id="KW-0663">Pyridoxal phosphate</keyword>
<dbReference type="Pfam" id="PF00291">
    <property type="entry name" value="PALP"/>
    <property type="match status" value="1"/>
</dbReference>
<name>A0A6J6CHW2_9ZZZZ</name>
<comment type="catalytic activity">
    <reaction evidence="9">
        <text>(1S,2R)-1-C-(indol-3-yl)glycerol 3-phosphate + L-serine = D-glyceraldehyde 3-phosphate + L-tryptophan + H2O</text>
        <dbReference type="Rhea" id="RHEA:10532"/>
        <dbReference type="ChEBI" id="CHEBI:15377"/>
        <dbReference type="ChEBI" id="CHEBI:33384"/>
        <dbReference type="ChEBI" id="CHEBI:57912"/>
        <dbReference type="ChEBI" id="CHEBI:58866"/>
        <dbReference type="ChEBI" id="CHEBI:59776"/>
        <dbReference type="EC" id="4.2.1.20"/>
    </reaction>
</comment>
<comment type="pathway">
    <text evidence="2">Amino-acid biosynthesis; L-tryptophan biosynthesis; L-tryptophan from chorismate: step 5/5.</text>
</comment>
<dbReference type="SUPFAM" id="SSF53686">
    <property type="entry name" value="Tryptophan synthase beta subunit-like PLP-dependent enzymes"/>
    <property type="match status" value="1"/>
</dbReference>
<organism evidence="11">
    <name type="scientific">freshwater metagenome</name>
    <dbReference type="NCBI Taxonomy" id="449393"/>
    <lineage>
        <taxon>unclassified sequences</taxon>
        <taxon>metagenomes</taxon>
        <taxon>ecological metagenomes</taxon>
    </lineage>
</organism>
<keyword evidence="4" id="KW-0028">Amino-acid biosynthesis</keyword>
<gene>
    <name evidence="11" type="ORF">UFOPK1440_01057</name>
</gene>
<evidence type="ECO:0000256" key="2">
    <source>
        <dbReference type="ARBA" id="ARBA00004733"/>
    </source>
</evidence>
<comment type="cofactor">
    <cofactor evidence="1">
        <name>pyridoxal 5'-phosphate</name>
        <dbReference type="ChEBI" id="CHEBI:597326"/>
    </cofactor>
</comment>
<protein>
    <recommendedName>
        <fullName evidence="3">tryptophan synthase</fullName>
        <ecNumber evidence="3">4.2.1.20</ecNumber>
    </recommendedName>
</protein>
<sequence length="196" mass="20453">MVRDFHKIIGEEAREQMLAQVGRLPDAVLACVGGGSNAIGIFHRFISDANVRLIGLEAGGDGVETGRHAATITGGTPGVLHGTRSYVLQDENGQTVESHSISAGLDYPGVGPEHAYLHDIGRAEYRAITDKEAMDAFSILCKTEGIIPAIETAHALAGAIKVGKELGPAGVLLINLSGRGDKDVHTAAGYFGISLD</sequence>
<keyword evidence="8" id="KW-0456">Lyase</keyword>
<evidence type="ECO:0000256" key="3">
    <source>
        <dbReference type="ARBA" id="ARBA00012043"/>
    </source>
</evidence>
<dbReference type="FunFam" id="3.40.50.1100:FF:000004">
    <property type="entry name" value="Tryptophan synthase beta chain"/>
    <property type="match status" value="1"/>
</dbReference>
<evidence type="ECO:0000256" key="6">
    <source>
        <dbReference type="ARBA" id="ARBA00022898"/>
    </source>
</evidence>
<dbReference type="InterPro" id="IPR001926">
    <property type="entry name" value="TrpB-like_PALP"/>
</dbReference>
<evidence type="ECO:0000256" key="7">
    <source>
        <dbReference type="ARBA" id="ARBA00023141"/>
    </source>
</evidence>
<dbReference type="InterPro" id="IPR036052">
    <property type="entry name" value="TrpB-like_PALP_sf"/>
</dbReference>
<dbReference type="PANTHER" id="PTHR48077">
    <property type="entry name" value="TRYPTOPHAN SYNTHASE-RELATED"/>
    <property type="match status" value="1"/>
</dbReference>
<dbReference type="EC" id="4.2.1.20" evidence="3"/>
<accession>A0A6J6CHW2</accession>
<keyword evidence="5" id="KW-0822">Tryptophan biosynthesis</keyword>
<dbReference type="EMBL" id="CAEZSP010000072">
    <property type="protein sequence ID" value="CAB4549789.1"/>
    <property type="molecule type" value="Genomic_DNA"/>
</dbReference>
<feature type="domain" description="Tryptophan synthase beta chain-like PALP" evidence="10">
    <location>
        <begin position="11"/>
        <end position="178"/>
    </location>
</feature>
<evidence type="ECO:0000256" key="5">
    <source>
        <dbReference type="ARBA" id="ARBA00022822"/>
    </source>
</evidence>
<keyword evidence="7" id="KW-0057">Aromatic amino acid biosynthesis</keyword>
<evidence type="ECO:0000256" key="4">
    <source>
        <dbReference type="ARBA" id="ARBA00022605"/>
    </source>
</evidence>
<reference evidence="11" key="1">
    <citation type="submission" date="2020-05" db="EMBL/GenBank/DDBJ databases">
        <authorList>
            <person name="Chiriac C."/>
            <person name="Salcher M."/>
            <person name="Ghai R."/>
            <person name="Kavagutti S V."/>
        </authorList>
    </citation>
    <scope>NUCLEOTIDE SEQUENCE</scope>
</reference>
<dbReference type="GO" id="GO:0004834">
    <property type="term" value="F:tryptophan synthase activity"/>
    <property type="evidence" value="ECO:0007669"/>
    <property type="project" value="UniProtKB-EC"/>
</dbReference>
<evidence type="ECO:0000313" key="11">
    <source>
        <dbReference type="EMBL" id="CAB4549789.1"/>
    </source>
</evidence>
<dbReference type="AlphaFoldDB" id="A0A6J6CHW2"/>
<evidence type="ECO:0000256" key="9">
    <source>
        <dbReference type="ARBA" id="ARBA00049047"/>
    </source>
</evidence>
<evidence type="ECO:0000256" key="1">
    <source>
        <dbReference type="ARBA" id="ARBA00001933"/>
    </source>
</evidence>
<evidence type="ECO:0000259" key="10">
    <source>
        <dbReference type="Pfam" id="PF00291"/>
    </source>
</evidence>
<dbReference type="GO" id="GO:0005737">
    <property type="term" value="C:cytoplasm"/>
    <property type="evidence" value="ECO:0007669"/>
    <property type="project" value="TreeGrafter"/>
</dbReference>